<dbReference type="InterPro" id="IPR014576">
    <property type="entry name" value="Pesterase_YhaO"/>
</dbReference>
<evidence type="ECO:0000256" key="1">
    <source>
        <dbReference type="ARBA" id="ARBA00022801"/>
    </source>
</evidence>
<dbReference type="Proteomes" id="UP000320390">
    <property type="component" value="Chromosome"/>
</dbReference>
<dbReference type="InterPro" id="IPR041796">
    <property type="entry name" value="Mre11_N"/>
</dbReference>
<dbReference type="InterPro" id="IPR029052">
    <property type="entry name" value="Metallo-depent_PP-like"/>
</dbReference>
<reference evidence="3 4" key="1">
    <citation type="submission" date="2019-02" db="EMBL/GenBank/DDBJ databases">
        <title>Deep-cultivation of Planctomycetes and their phenomic and genomic characterization uncovers novel biology.</title>
        <authorList>
            <person name="Wiegand S."/>
            <person name="Jogler M."/>
            <person name="Boedeker C."/>
            <person name="Pinto D."/>
            <person name="Vollmers J."/>
            <person name="Rivas-Marin E."/>
            <person name="Kohn T."/>
            <person name="Peeters S.H."/>
            <person name="Heuer A."/>
            <person name="Rast P."/>
            <person name="Oberbeckmann S."/>
            <person name="Bunk B."/>
            <person name="Jeske O."/>
            <person name="Meyerdierks A."/>
            <person name="Storesund J.E."/>
            <person name="Kallscheuer N."/>
            <person name="Luecker S."/>
            <person name="Lage O.M."/>
            <person name="Pohl T."/>
            <person name="Merkel B.J."/>
            <person name="Hornburger P."/>
            <person name="Mueller R.-W."/>
            <person name="Bruemmer F."/>
            <person name="Labrenz M."/>
            <person name="Spormann A.M."/>
            <person name="Op den Camp H."/>
            <person name="Overmann J."/>
            <person name="Amann R."/>
            <person name="Jetten M.S.M."/>
            <person name="Mascher T."/>
            <person name="Medema M.H."/>
            <person name="Devos D.P."/>
            <person name="Kaster A.-K."/>
            <person name="Ovreas L."/>
            <person name="Rohde M."/>
            <person name="Galperin M.Y."/>
            <person name="Jogler C."/>
        </authorList>
    </citation>
    <scope>NUCLEOTIDE SEQUENCE [LARGE SCALE GENOMIC DNA]</scope>
    <source>
        <strain evidence="3 4">Poly30</strain>
    </source>
</reference>
<evidence type="ECO:0000313" key="4">
    <source>
        <dbReference type="Proteomes" id="UP000320390"/>
    </source>
</evidence>
<feature type="domain" description="Calcineurin-like phosphoesterase" evidence="2">
    <location>
        <begin position="16"/>
        <end position="211"/>
    </location>
</feature>
<dbReference type="CDD" id="cd00840">
    <property type="entry name" value="MPP_Mre11_N"/>
    <property type="match status" value="1"/>
</dbReference>
<dbReference type="SUPFAM" id="SSF56300">
    <property type="entry name" value="Metallo-dependent phosphatases"/>
    <property type="match status" value="1"/>
</dbReference>
<dbReference type="Pfam" id="PF00149">
    <property type="entry name" value="Metallophos"/>
    <property type="match status" value="1"/>
</dbReference>
<evidence type="ECO:0000259" key="2">
    <source>
        <dbReference type="Pfam" id="PF00149"/>
    </source>
</evidence>
<evidence type="ECO:0000313" key="3">
    <source>
        <dbReference type="EMBL" id="QDV07565.1"/>
    </source>
</evidence>
<proteinExistence type="predicted"/>
<dbReference type="Gene3D" id="3.60.21.10">
    <property type="match status" value="1"/>
</dbReference>
<dbReference type="PANTHER" id="PTHR30337">
    <property type="entry name" value="COMPONENT OF ATP-DEPENDENT DSDNA EXONUCLEASE"/>
    <property type="match status" value="1"/>
</dbReference>
<organism evidence="3 4">
    <name type="scientific">Saltatorellus ferox</name>
    <dbReference type="NCBI Taxonomy" id="2528018"/>
    <lineage>
        <taxon>Bacteria</taxon>
        <taxon>Pseudomonadati</taxon>
        <taxon>Planctomycetota</taxon>
        <taxon>Planctomycetia</taxon>
        <taxon>Planctomycetia incertae sedis</taxon>
        <taxon>Saltatorellus</taxon>
    </lineage>
</organism>
<dbReference type="InterPro" id="IPR004843">
    <property type="entry name" value="Calcineurin-like_PHP"/>
</dbReference>
<protein>
    <submittedName>
        <fullName evidence="3">Putative metallophosphoesterase YhaO</fullName>
    </submittedName>
</protein>
<name>A0A518EU10_9BACT</name>
<dbReference type="AlphaFoldDB" id="A0A518EU10"/>
<keyword evidence="4" id="KW-1185">Reference proteome</keyword>
<dbReference type="PIRSF" id="PIRSF033091">
    <property type="entry name" value="Pesterase_YhaO"/>
    <property type="match status" value="1"/>
</dbReference>
<gene>
    <name evidence="3" type="primary">yhaO_1</name>
    <name evidence="3" type="ORF">Poly30_30910</name>
</gene>
<dbReference type="PANTHER" id="PTHR30337:SF7">
    <property type="entry name" value="PHOSPHOESTERASE"/>
    <property type="match status" value="1"/>
</dbReference>
<accession>A0A518EU10</accession>
<keyword evidence="1" id="KW-0378">Hydrolase</keyword>
<dbReference type="GO" id="GO:0016787">
    <property type="term" value="F:hydrolase activity"/>
    <property type="evidence" value="ECO:0007669"/>
    <property type="project" value="UniProtKB-KW"/>
</dbReference>
<dbReference type="EMBL" id="CP036434">
    <property type="protein sequence ID" value="QDV07565.1"/>
    <property type="molecule type" value="Genomic_DNA"/>
</dbReference>
<sequence length="437" mass="47707">MANLGGMTSASAPTSFRFLHAADLHLDSPLRGLSTYPGAPADRLRQATRDAFAALVDAALIHEVRFVLLAGDLFDGEWQDYNSGLWFLSQLRRLTTSGIRVFVIRGNHDAESKVASRLSWPDGVTEFKSKKAHTVLLEDLGVAIHGQSYREPHVMENLALGYPDAHPEFLNIGLLHSGLEGYEGHGTYAPCTLDDLRARGYDYWALGHIHQRQVVSEEPWVVFPGNIQGRHVRETGPKGATLVHVQEGAIERLEPITVDVARWAVLDVDLAGATSESEALLCLDRELRSAAQTAGDRQLAVRVVLGGATALDPLLRTETHRMTQEIRARAAAVSDDIWIEQLKIRTSLPPDATSGEASDDTLTAFAARLHHIELPADVLDGMARELQKLSVKLPPAVRERIDPASPNALRAALPEARDFLAALLRAGDDEAEAEEPA</sequence>
<dbReference type="InterPro" id="IPR050535">
    <property type="entry name" value="DNA_Repair-Maintenance_Comp"/>
</dbReference>